<sequence length="387" mass="42598">MTSRPALSSRAANIPPFHVMELLARAHALQSAGHDIIHMEVGEPDFPTPPPIIAAAQRFLAGGDVRYTQATGLPELRDAIFRFYRTRMNANVPPHRIIITAGASAALLLAIAALTDPGDEWLLTDPGYPCNRQFIQACNGVPRALQVEAGTNYQPEASQIRQAWSEHSKGLLVASPANPTGALISAPEVEMMNGLMQELGGTLIVDEIYQGLVYDTKASSVLAQHDNVFVVNSFSKYFGMTGWRLGWLVVPEGYERHVEKLAQHLYIAASTPAQHAALAAFTPECIGLLEERRALFARRRDLLVRELPGLGFRIHRQPEGAFYIYANTSELTSNSQDLALRLLEKGFVAATPGADFGDWKSDQHLRLAYTTSEERLMEALTRIRSCL</sequence>
<evidence type="ECO:0000256" key="2">
    <source>
        <dbReference type="ARBA" id="ARBA00007441"/>
    </source>
</evidence>
<dbReference type="GO" id="GO:0008483">
    <property type="term" value="F:transaminase activity"/>
    <property type="evidence" value="ECO:0007669"/>
    <property type="project" value="UniProtKB-KW"/>
</dbReference>
<comment type="similarity">
    <text evidence="2 6">Belongs to the class-I pyridoxal-phosphate-dependent aminotransferase family.</text>
</comment>
<keyword evidence="7" id="KW-0812">Transmembrane</keyword>
<evidence type="ECO:0000313" key="9">
    <source>
        <dbReference type="EMBL" id="MET1488293.1"/>
    </source>
</evidence>
<dbReference type="InterPro" id="IPR015424">
    <property type="entry name" value="PyrdxlP-dep_Trfase"/>
</dbReference>
<evidence type="ECO:0000256" key="5">
    <source>
        <dbReference type="ARBA" id="ARBA00022898"/>
    </source>
</evidence>
<evidence type="ECO:0000259" key="8">
    <source>
        <dbReference type="Pfam" id="PF00155"/>
    </source>
</evidence>
<keyword evidence="4 6" id="KW-0808">Transferase</keyword>
<organism evidence="9 10">
    <name type="scientific">Uliginosibacterium paludis</name>
    <dbReference type="NCBI Taxonomy" id="1615952"/>
    <lineage>
        <taxon>Bacteria</taxon>
        <taxon>Pseudomonadati</taxon>
        <taxon>Pseudomonadota</taxon>
        <taxon>Betaproteobacteria</taxon>
        <taxon>Rhodocyclales</taxon>
        <taxon>Zoogloeaceae</taxon>
        <taxon>Uliginosibacterium</taxon>
    </lineage>
</organism>
<keyword evidence="7" id="KW-1133">Transmembrane helix</keyword>
<dbReference type="InterPro" id="IPR050596">
    <property type="entry name" value="AspAT/PAT-like"/>
</dbReference>
<dbReference type="PROSITE" id="PS00105">
    <property type="entry name" value="AA_TRANSFER_CLASS_1"/>
    <property type="match status" value="1"/>
</dbReference>
<dbReference type="Gene3D" id="3.40.640.10">
    <property type="entry name" value="Type I PLP-dependent aspartate aminotransferase-like (Major domain)"/>
    <property type="match status" value="1"/>
</dbReference>
<dbReference type="InterPro" id="IPR004839">
    <property type="entry name" value="Aminotransferase_I/II_large"/>
</dbReference>
<gene>
    <name evidence="9" type="ORF">ABVT11_00535</name>
</gene>
<name>A0ABV2CK86_9RHOO</name>
<dbReference type="RefSeq" id="WP_345926278.1">
    <property type="nucleotide sequence ID" value="NZ_JBDIVF010000003.1"/>
</dbReference>
<dbReference type="CDD" id="cd00609">
    <property type="entry name" value="AAT_like"/>
    <property type="match status" value="1"/>
</dbReference>
<dbReference type="NCBIfam" id="NF006514">
    <property type="entry name" value="PRK08960.1"/>
    <property type="match status" value="1"/>
</dbReference>
<dbReference type="EC" id="2.6.1.-" evidence="6"/>
<dbReference type="InterPro" id="IPR004838">
    <property type="entry name" value="NHTrfase_class1_PyrdxlP-BS"/>
</dbReference>
<evidence type="ECO:0000256" key="7">
    <source>
        <dbReference type="SAM" id="Phobius"/>
    </source>
</evidence>
<dbReference type="EMBL" id="JBEWLZ010000001">
    <property type="protein sequence ID" value="MET1488293.1"/>
    <property type="molecule type" value="Genomic_DNA"/>
</dbReference>
<feature type="transmembrane region" description="Helical" evidence="7">
    <location>
        <begin position="97"/>
        <end position="115"/>
    </location>
</feature>
<dbReference type="SUPFAM" id="SSF53383">
    <property type="entry name" value="PLP-dependent transferases"/>
    <property type="match status" value="1"/>
</dbReference>
<protein>
    <recommendedName>
        <fullName evidence="6">Aminotransferase</fullName>
        <ecNumber evidence="6">2.6.1.-</ecNumber>
    </recommendedName>
</protein>
<keyword evidence="3 6" id="KW-0032">Aminotransferase</keyword>
<evidence type="ECO:0000313" key="10">
    <source>
        <dbReference type="Proteomes" id="UP001548590"/>
    </source>
</evidence>
<keyword evidence="5" id="KW-0663">Pyridoxal phosphate</keyword>
<dbReference type="PANTHER" id="PTHR46383">
    <property type="entry name" value="ASPARTATE AMINOTRANSFERASE"/>
    <property type="match status" value="1"/>
</dbReference>
<dbReference type="Pfam" id="PF00155">
    <property type="entry name" value="Aminotran_1_2"/>
    <property type="match status" value="1"/>
</dbReference>
<evidence type="ECO:0000256" key="1">
    <source>
        <dbReference type="ARBA" id="ARBA00001933"/>
    </source>
</evidence>
<evidence type="ECO:0000256" key="6">
    <source>
        <dbReference type="RuleBase" id="RU000481"/>
    </source>
</evidence>
<comment type="cofactor">
    <cofactor evidence="1 6">
        <name>pyridoxal 5'-phosphate</name>
        <dbReference type="ChEBI" id="CHEBI:597326"/>
    </cofactor>
</comment>
<dbReference type="InterPro" id="IPR015421">
    <property type="entry name" value="PyrdxlP-dep_Trfase_major"/>
</dbReference>
<feature type="domain" description="Aminotransferase class I/classII large" evidence="8">
    <location>
        <begin position="35"/>
        <end position="383"/>
    </location>
</feature>
<evidence type="ECO:0000256" key="3">
    <source>
        <dbReference type="ARBA" id="ARBA00022576"/>
    </source>
</evidence>
<dbReference type="Proteomes" id="UP001548590">
    <property type="component" value="Unassembled WGS sequence"/>
</dbReference>
<keyword evidence="7" id="KW-0472">Membrane</keyword>
<proteinExistence type="inferred from homology"/>
<comment type="caution">
    <text evidence="9">The sequence shown here is derived from an EMBL/GenBank/DDBJ whole genome shotgun (WGS) entry which is preliminary data.</text>
</comment>
<accession>A0ABV2CK86</accession>
<evidence type="ECO:0000256" key="4">
    <source>
        <dbReference type="ARBA" id="ARBA00022679"/>
    </source>
</evidence>
<reference evidence="9 10" key="1">
    <citation type="submission" date="2024-07" db="EMBL/GenBank/DDBJ databases">
        <title>Uliginosibacterium paludis KCTC:42655.</title>
        <authorList>
            <person name="Kim M.K."/>
        </authorList>
    </citation>
    <scope>NUCLEOTIDE SEQUENCE [LARGE SCALE GENOMIC DNA]</scope>
    <source>
        <strain evidence="9 10">KCTC 42655</strain>
    </source>
</reference>
<dbReference type="PANTHER" id="PTHR46383:SF2">
    <property type="entry name" value="AMINOTRANSFERASE"/>
    <property type="match status" value="1"/>
</dbReference>
<keyword evidence="10" id="KW-1185">Reference proteome</keyword>